<dbReference type="InterPro" id="IPR014903">
    <property type="entry name" value="DUF1796"/>
</dbReference>
<name>A0ABW5QRK4_9BACL</name>
<evidence type="ECO:0000313" key="2">
    <source>
        <dbReference type="Proteomes" id="UP001597493"/>
    </source>
</evidence>
<organism evidence="1 2">
    <name type="scientific">Paenibacillus thailandensis</name>
    <dbReference type="NCBI Taxonomy" id="393250"/>
    <lineage>
        <taxon>Bacteria</taxon>
        <taxon>Bacillati</taxon>
        <taxon>Bacillota</taxon>
        <taxon>Bacilli</taxon>
        <taxon>Bacillales</taxon>
        <taxon>Paenibacillaceae</taxon>
        <taxon>Paenibacillus</taxon>
    </lineage>
</organism>
<keyword evidence="2" id="KW-1185">Reference proteome</keyword>
<dbReference type="EMBL" id="JBHUMY010000001">
    <property type="protein sequence ID" value="MFD2659041.1"/>
    <property type="molecule type" value="Genomic_DNA"/>
</dbReference>
<gene>
    <name evidence="1" type="ORF">ACFSW5_02045</name>
</gene>
<evidence type="ECO:0000313" key="1">
    <source>
        <dbReference type="EMBL" id="MFD2659041.1"/>
    </source>
</evidence>
<dbReference type="Pfam" id="PF08795">
    <property type="entry name" value="DUF1796"/>
    <property type="match status" value="1"/>
</dbReference>
<sequence length="224" mass="25726">MRLEEIQQPYDYVISLGAACMPAFQLKMNNLRSFSGPFDWMGSPDAKDVARLLRNRFDKFMLKENMTIVETAFHNTIDDNDNFVISHTYMLKDELNNIVSGHDFPVIPGKDWTDGYPEFRVKIDRRINRFYDRLQNSRSCLFVRMSASYEDAVELRSALASVTGGQFNLLVINTMPNLSEMIISPAGWELDNVCCVIIPETPGNWRGDYNVWRQLLGGITLLKP</sequence>
<comment type="caution">
    <text evidence="1">The sequence shown here is derived from an EMBL/GenBank/DDBJ whole genome shotgun (WGS) entry which is preliminary data.</text>
</comment>
<proteinExistence type="predicted"/>
<dbReference type="RefSeq" id="WP_379269193.1">
    <property type="nucleotide sequence ID" value="NZ_JBHUGT010000031.1"/>
</dbReference>
<reference evidence="2" key="1">
    <citation type="journal article" date="2019" name="Int. J. Syst. Evol. Microbiol.">
        <title>The Global Catalogue of Microorganisms (GCM) 10K type strain sequencing project: providing services to taxonomists for standard genome sequencing and annotation.</title>
        <authorList>
            <consortium name="The Broad Institute Genomics Platform"/>
            <consortium name="The Broad Institute Genome Sequencing Center for Infectious Disease"/>
            <person name="Wu L."/>
            <person name="Ma J."/>
        </authorList>
    </citation>
    <scope>NUCLEOTIDE SEQUENCE [LARGE SCALE GENOMIC DNA]</scope>
    <source>
        <strain evidence="2">TISTR 1827</strain>
    </source>
</reference>
<dbReference type="Proteomes" id="UP001597493">
    <property type="component" value="Unassembled WGS sequence"/>
</dbReference>
<protein>
    <submittedName>
        <fullName evidence="1">DUF1796 family putative cysteine peptidase</fullName>
    </submittedName>
</protein>
<accession>A0ABW5QRK4</accession>